<evidence type="ECO:0000313" key="8">
    <source>
        <dbReference type="Proteomes" id="UP000287173"/>
    </source>
</evidence>
<evidence type="ECO:0000256" key="3">
    <source>
        <dbReference type="ARBA" id="ARBA00022578"/>
    </source>
</evidence>
<dbReference type="PANTHER" id="PTHR33217:SF8">
    <property type="entry name" value="MUTATOR FAMILY TRANSPOSASE"/>
    <property type="match status" value="1"/>
</dbReference>
<comment type="similarity">
    <text evidence="2 6">Belongs to the transposase mutator family.</text>
</comment>
<evidence type="ECO:0000256" key="4">
    <source>
        <dbReference type="ARBA" id="ARBA00023125"/>
    </source>
</evidence>
<dbReference type="PANTHER" id="PTHR33217">
    <property type="entry name" value="TRANSPOSASE FOR INSERTION SEQUENCE ELEMENT IS1081"/>
    <property type="match status" value="1"/>
</dbReference>
<feature type="non-terminal residue" evidence="7">
    <location>
        <position position="280"/>
    </location>
</feature>
<dbReference type="Pfam" id="PF00872">
    <property type="entry name" value="Transposase_mut"/>
    <property type="match status" value="1"/>
</dbReference>
<comment type="caution">
    <text evidence="7">The sequence shown here is derived from an EMBL/GenBank/DDBJ whole genome shotgun (WGS) entry which is preliminary data.</text>
</comment>
<dbReference type="NCBIfam" id="NF033543">
    <property type="entry name" value="transpos_IS256"/>
    <property type="match status" value="1"/>
</dbReference>
<sequence length="280" mass="31711">MDQDTLQMILREAVRETVTQVLQALLNADREAFLREHGGRKNGYYPRKLETAFGQVELSIPRDREGRYYPSLLQPYARRQVDLGEVAVALYAAGVSQRKAAEVMSLLLGHRYTHETISAITDQVLEAAEAFQKRPLPEEMAFVYLDGFFLKVLREGLGVERAAVYVALGVTPKGERQVLGFWLLPTENAHAWGEVLKELWERGLRRVLLLVTDGLPGIEEAIRRVYPMAGWQRCVVHMVRSSLAQVRARDRALLAQDLKGIYGARSRVEALEALERLKEA</sequence>
<keyword evidence="6" id="KW-0814">Transposable element</keyword>
<reference evidence="7 8" key="1">
    <citation type="journal article" date="2019" name="Extremophiles">
        <title>Biogeography of thermophiles and predominance of Thermus scotoductus in domestic water heaters.</title>
        <authorList>
            <person name="Wilpiszeski R.L."/>
            <person name="Zhang Z."/>
            <person name="House C.H."/>
        </authorList>
    </citation>
    <scope>NUCLEOTIDE SEQUENCE [LARGE SCALE GENOMIC DNA]</scope>
    <source>
        <strain evidence="7 8">17_S17</strain>
    </source>
</reference>
<name>A0A430UNG1_THESC</name>
<organism evidence="7 8">
    <name type="scientific">Thermus scotoductus</name>
    <dbReference type="NCBI Taxonomy" id="37636"/>
    <lineage>
        <taxon>Bacteria</taxon>
        <taxon>Thermotogati</taxon>
        <taxon>Deinococcota</taxon>
        <taxon>Deinococci</taxon>
        <taxon>Thermales</taxon>
        <taxon>Thermaceae</taxon>
        <taxon>Thermus</taxon>
    </lineage>
</organism>
<comment type="function">
    <text evidence="1 6">Required for the transposition of the insertion element.</text>
</comment>
<protein>
    <recommendedName>
        <fullName evidence="6">Mutator family transposase</fullName>
    </recommendedName>
</protein>
<dbReference type="EMBL" id="PEMG01000271">
    <property type="protein sequence ID" value="RTI07464.1"/>
    <property type="molecule type" value="Genomic_DNA"/>
</dbReference>
<accession>A0A430UNG1</accession>
<evidence type="ECO:0000256" key="1">
    <source>
        <dbReference type="ARBA" id="ARBA00002190"/>
    </source>
</evidence>
<keyword evidence="3 6" id="KW-0815">Transposition</keyword>
<evidence type="ECO:0000313" key="7">
    <source>
        <dbReference type="EMBL" id="RTI07464.1"/>
    </source>
</evidence>
<dbReference type="PROSITE" id="PS01007">
    <property type="entry name" value="TRANSPOSASE_MUTATOR"/>
    <property type="match status" value="1"/>
</dbReference>
<gene>
    <name evidence="7" type="ORF">CSW30_08690</name>
</gene>
<dbReference type="GO" id="GO:0006313">
    <property type="term" value="P:DNA transposition"/>
    <property type="evidence" value="ECO:0007669"/>
    <property type="project" value="UniProtKB-UniRule"/>
</dbReference>
<keyword evidence="5 6" id="KW-0233">DNA recombination</keyword>
<dbReference type="GO" id="GO:0003677">
    <property type="term" value="F:DNA binding"/>
    <property type="evidence" value="ECO:0007669"/>
    <property type="project" value="UniProtKB-UniRule"/>
</dbReference>
<dbReference type="RefSeq" id="WP_126218627.1">
    <property type="nucleotide sequence ID" value="NZ_PEMG01000271.1"/>
</dbReference>
<proteinExistence type="inferred from homology"/>
<evidence type="ECO:0000256" key="5">
    <source>
        <dbReference type="ARBA" id="ARBA00023172"/>
    </source>
</evidence>
<keyword evidence="4 6" id="KW-0238">DNA-binding</keyword>
<dbReference type="GO" id="GO:0004803">
    <property type="term" value="F:transposase activity"/>
    <property type="evidence" value="ECO:0007669"/>
    <property type="project" value="UniProtKB-UniRule"/>
</dbReference>
<dbReference type="Proteomes" id="UP000287173">
    <property type="component" value="Unassembled WGS sequence"/>
</dbReference>
<evidence type="ECO:0000256" key="6">
    <source>
        <dbReference type="RuleBase" id="RU365089"/>
    </source>
</evidence>
<dbReference type="InterPro" id="IPR001207">
    <property type="entry name" value="Transposase_mutator"/>
</dbReference>
<evidence type="ECO:0000256" key="2">
    <source>
        <dbReference type="ARBA" id="ARBA00010961"/>
    </source>
</evidence>
<dbReference type="AlphaFoldDB" id="A0A430UNG1"/>